<organism evidence="1 2">
    <name type="scientific">Vibrio variabilis</name>
    <dbReference type="NCBI Taxonomy" id="990271"/>
    <lineage>
        <taxon>Bacteria</taxon>
        <taxon>Pseudomonadati</taxon>
        <taxon>Pseudomonadota</taxon>
        <taxon>Gammaproteobacteria</taxon>
        <taxon>Vibrionales</taxon>
        <taxon>Vibrionaceae</taxon>
        <taxon>Vibrio</taxon>
    </lineage>
</organism>
<evidence type="ECO:0000313" key="2">
    <source>
        <dbReference type="Proteomes" id="UP000029223"/>
    </source>
</evidence>
<accession>A0ABQ0J6G2</accession>
<evidence type="ECO:0000313" key="1">
    <source>
        <dbReference type="EMBL" id="GAL24355.1"/>
    </source>
</evidence>
<gene>
    <name evidence="1" type="ORF">JCM19239_4058</name>
</gene>
<comment type="caution">
    <text evidence="1">The sequence shown here is derived from an EMBL/GenBank/DDBJ whole genome shotgun (WGS) entry which is preliminary data.</text>
</comment>
<dbReference type="EMBL" id="BBMS01000003">
    <property type="protein sequence ID" value="GAL24355.1"/>
    <property type="molecule type" value="Genomic_DNA"/>
</dbReference>
<sequence length="38" mass="4444">MMSSIALAVTLSLQKIRRYFATWWQKGKKKSVENRGET</sequence>
<reference evidence="2" key="1">
    <citation type="submission" date="2014-09" db="EMBL/GenBank/DDBJ databases">
        <title>Vibrio variabilis JCM 19239. (C206) whole genome shotgun sequence.</title>
        <authorList>
            <person name="Sawabe T."/>
            <person name="Meirelles P."/>
            <person name="Nakanishi M."/>
            <person name="Sayaka M."/>
            <person name="Hattori M."/>
            <person name="Ohkuma M."/>
        </authorList>
    </citation>
    <scope>NUCLEOTIDE SEQUENCE [LARGE SCALE GENOMIC DNA]</scope>
    <source>
        <strain evidence="2">JCM 19239</strain>
    </source>
</reference>
<proteinExistence type="predicted"/>
<name>A0ABQ0J6G2_9VIBR</name>
<keyword evidence="2" id="KW-1185">Reference proteome</keyword>
<protein>
    <submittedName>
        <fullName evidence="1">Uncharacterized protein</fullName>
    </submittedName>
</protein>
<dbReference type="Proteomes" id="UP000029223">
    <property type="component" value="Unassembled WGS sequence"/>
</dbReference>